<keyword evidence="7" id="KW-1185">Reference proteome</keyword>
<proteinExistence type="predicted"/>
<comment type="caution">
    <text evidence="4">Lacks conserved residue(s) required for the propagation of feature annotation.</text>
</comment>
<evidence type="ECO:0000259" key="5">
    <source>
        <dbReference type="PROSITE" id="PS50122"/>
    </source>
</evidence>
<dbReference type="GO" id="GO:0008984">
    <property type="term" value="F:protein-glutamate methylesterase activity"/>
    <property type="evidence" value="ECO:0007669"/>
    <property type="project" value="UniProtKB-EC"/>
</dbReference>
<dbReference type="PROSITE" id="PS50122">
    <property type="entry name" value="CHEB"/>
    <property type="match status" value="1"/>
</dbReference>
<keyword evidence="1" id="KW-0378">Hydrolase</keyword>
<comment type="caution">
    <text evidence="6">The sequence shown here is derived from an EMBL/GenBank/DDBJ whole genome shotgun (WGS) entry which is preliminary data.</text>
</comment>
<dbReference type="EC" id="3.1.1.61" evidence="2"/>
<dbReference type="GO" id="GO:0005737">
    <property type="term" value="C:cytoplasm"/>
    <property type="evidence" value="ECO:0007669"/>
    <property type="project" value="InterPro"/>
</dbReference>
<dbReference type="Pfam" id="PF01339">
    <property type="entry name" value="CheB_methylest"/>
    <property type="match status" value="1"/>
</dbReference>
<dbReference type="GO" id="GO:0000156">
    <property type="term" value="F:phosphorelay response regulator activity"/>
    <property type="evidence" value="ECO:0007669"/>
    <property type="project" value="InterPro"/>
</dbReference>
<dbReference type="InterPro" id="IPR035909">
    <property type="entry name" value="CheB_C"/>
</dbReference>
<dbReference type="RefSeq" id="WP_337833404.1">
    <property type="nucleotide sequence ID" value="NZ_JACHEO010000001.1"/>
</dbReference>
<dbReference type="PANTHER" id="PTHR42872">
    <property type="entry name" value="PROTEIN-GLUTAMATE METHYLESTERASE/PROTEIN-GLUTAMINE GLUTAMINASE"/>
    <property type="match status" value="1"/>
</dbReference>
<dbReference type="SUPFAM" id="SSF52738">
    <property type="entry name" value="Methylesterase CheB, C-terminal domain"/>
    <property type="match status" value="1"/>
</dbReference>
<evidence type="ECO:0000256" key="3">
    <source>
        <dbReference type="ARBA" id="ARBA00048267"/>
    </source>
</evidence>
<dbReference type="EMBL" id="JACHEO010000001">
    <property type="protein sequence ID" value="MBB5346434.1"/>
    <property type="molecule type" value="Genomic_DNA"/>
</dbReference>
<evidence type="ECO:0000313" key="7">
    <source>
        <dbReference type="Proteomes" id="UP000539642"/>
    </source>
</evidence>
<gene>
    <name evidence="6" type="ORF">HNQ81_000141</name>
</gene>
<evidence type="ECO:0000313" key="6">
    <source>
        <dbReference type="EMBL" id="MBB5346434.1"/>
    </source>
</evidence>
<name>A0A840UST9_9BACT</name>
<evidence type="ECO:0000256" key="1">
    <source>
        <dbReference type="ARBA" id="ARBA00022801"/>
    </source>
</evidence>
<dbReference type="Gene3D" id="3.40.50.180">
    <property type="entry name" value="Methylesterase CheB, C-terminal domain"/>
    <property type="match status" value="1"/>
</dbReference>
<comment type="catalytic activity">
    <reaction evidence="3">
        <text>[protein]-L-glutamate 5-O-methyl ester + H2O = L-glutamyl-[protein] + methanol + H(+)</text>
        <dbReference type="Rhea" id="RHEA:23236"/>
        <dbReference type="Rhea" id="RHEA-COMP:10208"/>
        <dbReference type="Rhea" id="RHEA-COMP:10311"/>
        <dbReference type="ChEBI" id="CHEBI:15377"/>
        <dbReference type="ChEBI" id="CHEBI:15378"/>
        <dbReference type="ChEBI" id="CHEBI:17790"/>
        <dbReference type="ChEBI" id="CHEBI:29973"/>
        <dbReference type="ChEBI" id="CHEBI:82795"/>
        <dbReference type="EC" id="3.1.1.61"/>
    </reaction>
</comment>
<reference evidence="6 7" key="1">
    <citation type="submission" date="2020-08" db="EMBL/GenBank/DDBJ databases">
        <title>Genomic Encyclopedia of Type Strains, Phase IV (KMG-IV): sequencing the most valuable type-strain genomes for metagenomic binning, comparative biology and taxonomic classification.</title>
        <authorList>
            <person name="Goeker M."/>
        </authorList>
    </citation>
    <scope>NUCLEOTIDE SEQUENCE [LARGE SCALE GENOMIC DNA]</scope>
    <source>
        <strain evidence="6 7">DSM 28570</strain>
    </source>
</reference>
<evidence type="ECO:0000256" key="2">
    <source>
        <dbReference type="ARBA" id="ARBA00039140"/>
    </source>
</evidence>
<organism evidence="6 7">
    <name type="scientific">Desulfoprunum benzoelyticum</name>
    <dbReference type="NCBI Taxonomy" id="1506996"/>
    <lineage>
        <taxon>Bacteria</taxon>
        <taxon>Pseudomonadati</taxon>
        <taxon>Thermodesulfobacteriota</taxon>
        <taxon>Desulfobulbia</taxon>
        <taxon>Desulfobulbales</taxon>
        <taxon>Desulfobulbaceae</taxon>
        <taxon>Desulfoprunum</taxon>
    </lineage>
</organism>
<dbReference type="GO" id="GO:0006935">
    <property type="term" value="P:chemotaxis"/>
    <property type="evidence" value="ECO:0007669"/>
    <property type="project" value="InterPro"/>
</dbReference>
<dbReference type="PANTHER" id="PTHR42872:SF6">
    <property type="entry name" value="PROTEIN-GLUTAMATE METHYLESTERASE_PROTEIN-GLUTAMINE GLUTAMINASE"/>
    <property type="match status" value="1"/>
</dbReference>
<dbReference type="AlphaFoldDB" id="A0A840UST9"/>
<dbReference type="InterPro" id="IPR000673">
    <property type="entry name" value="Sig_transdc_resp-reg_Me-estase"/>
</dbReference>
<evidence type="ECO:0000256" key="4">
    <source>
        <dbReference type="PROSITE-ProRule" id="PRU00050"/>
    </source>
</evidence>
<dbReference type="Proteomes" id="UP000539642">
    <property type="component" value="Unassembled WGS sequence"/>
</dbReference>
<protein>
    <recommendedName>
        <fullName evidence="2">protein-glutamate methylesterase</fullName>
        <ecNumber evidence="2">3.1.1.61</ecNumber>
    </recommendedName>
</protein>
<sequence length="270" mass="29262">MINAAANTVRSIEPVFTLQKGLQARLSLEKRIVFCEECGTRQSIDGDRYLFMREISCRNCGDTIEIGNHLKKFRRNNFISILAGGPGCFRNLLGIVSRLDADMGGALIVVIMDEDEAVNSFTEYLNSISTMRVVRARENMRIDGGNCYIVSGTESFGLKPYSANVSFQQLSSDDGKDPLDLLLSSTATVFRNRTAAVILSGDAHGGVAGVQAILEAQGTALMLDPAECYYKGLGTMIRDSCPSIISLGENDLVAQIQALHYGSKTTVTAV</sequence>
<accession>A0A840UST9</accession>
<feature type="domain" description="CheB-type methylesterase" evidence="5">
    <location>
        <begin position="82"/>
        <end position="233"/>
    </location>
</feature>